<dbReference type="Pfam" id="PF01381">
    <property type="entry name" value="HTH_3"/>
    <property type="match status" value="1"/>
</dbReference>
<dbReference type="PROSITE" id="PS50943">
    <property type="entry name" value="HTH_CROC1"/>
    <property type="match status" value="1"/>
</dbReference>
<dbReference type="CDD" id="cd00093">
    <property type="entry name" value="HTH_XRE"/>
    <property type="match status" value="1"/>
</dbReference>
<proteinExistence type="predicted"/>
<accession>A0A1S9IWB7</accession>
<protein>
    <recommendedName>
        <fullName evidence="1">HTH cro/C1-type domain-containing protein</fullName>
    </recommendedName>
</protein>
<feature type="domain" description="HTH cro/C1-type" evidence="1">
    <location>
        <begin position="81"/>
        <end position="135"/>
    </location>
</feature>
<dbReference type="GO" id="GO:0003677">
    <property type="term" value="F:DNA binding"/>
    <property type="evidence" value="ECO:0007669"/>
    <property type="project" value="InterPro"/>
</dbReference>
<comment type="caution">
    <text evidence="2">The sequence shown here is derived from an EMBL/GenBank/DDBJ whole genome shotgun (WGS) entry which is preliminary data.</text>
</comment>
<organism evidence="2">
    <name type="scientific">Shigella boydii</name>
    <dbReference type="NCBI Taxonomy" id="621"/>
    <lineage>
        <taxon>Bacteria</taxon>
        <taxon>Pseudomonadati</taxon>
        <taxon>Pseudomonadota</taxon>
        <taxon>Gammaproteobacteria</taxon>
        <taxon>Enterobacterales</taxon>
        <taxon>Enterobacteriaceae</taxon>
        <taxon>Shigella</taxon>
    </lineage>
</organism>
<sequence>MLNDKHDSYSVNSLLICAQAALLGGTASNHDVINLLDVAQDIISSTMNSFTDSSAPGANVDLFTKEVSASNSPALSFGQRILQARKSASLQQHHIASGAGVTVQAVSLWENDSAIPTCDKIIPLENILGCDPMWLLTGAYKQNQEEA</sequence>
<dbReference type="InterPro" id="IPR001387">
    <property type="entry name" value="Cro/C1-type_HTH"/>
</dbReference>
<dbReference type="SUPFAM" id="SSF47413">
    <property type="entry name" value="lambda repressor-like DNA-binding domains"/>
    <property type="match status" value="1"/>
</dbReference>
<dbReference type="Gene3D" id="1.10.260.40">
    <property type="entry name" value="lambda repressor-like DNA-binding domains"/>
    <property type="match status" value="1"/>
</dbReference>
<gene>
    <name evidence="2" type="ORF">AJR17_024460</name>
</gene>
<dbReference type="Proteomes" id="UP000868349">
    <property type="component" value="Unassembled WGS sequence"/>
</dbReference>
<dbReference type="EMBL" id="MSJS02000146">
    <property type="protein sequence ID" value="OOO74759.1"/>
    <property type="molecule type" value="Genomic_DNA"/>
</dbReference>
<evidence type="ECO:0000259" key="1">
    <source>
        <dbReference type="PROSITE" id="PS50943"/>
    </source>
</evidence>
<evidence type="ECO:0000313" key="2">
    <source>
        <dbReference type="EMBL" id="OOO74759.1"/>
    </source>
</evidence>
<dbReference type="RefSeq" id="WP_075331566.1">
    <property type="nucleotide sequence ID" value="NZ_MSJS02000146.1"/>
</dbReference>
<dbReference type="InterPro" id="IPR010982">
    <property type="entry name" value="Lambda_DNA-bd_dom_sf"/>
</dbReference>
<reference evidence="2" key="1">
    <citation type="submission" date="2017-02" db="EMBL/GenBank/DDBJ databases">
        <title>Shigella draft genomes.</title>
        <authorList>
            <person name="Weis A.M."/>
            <person name="Weimer B.C."/>
            <person name="Gilpin B."/>
        </authorList>
    </citation>
    <scope>NUCLEOTIDE SEQUENCE [LARGE SCALE GENOMIC DNA]</scope>
    <source>
        <strain evidence="2">BCW_4868</strain>
    </source>
</reference>
<dbReference type="AlphaFoldDB" id="A0A1S9IWB7"/>
<name>A0A1S9IWB7_SHIBO</name>
<dbReference type="SMART" id="SM00530">
    <property type="entry name" value="HTH_XRE"/>
    <property type="match status" value="1"/>
</dbReference>